<dbReference type="Gene3D" id="1.10.620.20">
    <property type="entry name" value="Ribonucleotide Reductase, subunit A"/>
    <property type="match status" value="1"/>
</dbReference>
<dbReference type="OrthoDB" id="9809270at2"/>
<evidence type="ECO:0000259" key="2">
    <source>
        <dbReference type="Pfam" id="PF04945"/>
    </source>
</evidence>
<feature type="domain" description="YHS" evidence="2">
    <location>
        <begin position="41"/>
        <end position="64"/>
    </location>
</feature>
<dbReference type="InterPro" id="IPR009078">
    <property type="entry name" value="Ferritin-like_SF"/>
</dbReference>
<feature type="region of interest" description="Disordered" evidence="1">
    <location>
        <begin position="1"/>
        <end position="27"/>
    </location>
</feature>
<dbReference type="Pfam" id="PF04945">
    <property type="entry name" value="YHS"/>
    <property type="match status" value="1"/>
</dbReference>
<dbReference type="EMBL" id="CAVK010000094">
    <property type="protein sequence ID" value="CCW17700.1"/>
    <property type="molecule type" value="Genomic_DNA"/>
</dbReference>
<organism evidence="3 4">
    <name type="scientific">Sphingobium indicum BiD32</name>
    <dbReference type="NCBI Taxonomy" id="1301087"/>
    <lineage>
        <taxon>Bacteria</taxon>
        <taxon>Pseudomonadati</taxon>
        <taxon>Pseudomonadota</taxon>
        <taxon>Alphaproteobacteria</taxon>
        <taxon>Sphingomonadales</taxon>
        <taxon>Sphingomonadaceae</taxon>
        <taxon>Sphingobium</taxon>
    </lineage>
</organism>
<dbReference type="InterPro" id="IPR007029">
    <property type="entry name" value="YHS_dom"/>
</dbReference>
<dbReference type="SUPFAM" id="SSF47240">
    <property type="entry name" value="Ferritin-like"/>
    <property type="match status" value="1"/>
</dbReference>
<name>N1MKF7_9SPHN</name>
<evidence type="ECO:0000313" key="3">
    <source>
        <dbReference type="EMBL" id="CCW17700.1"/>
    </source>
</evidence>
<accession>N1MKF7</accession>
<feature type="compositionally biased region" description="Basic and acidic residues" evidence="1">
    <location>
        <begin position="1"/>
        <end position="18"/>
    </location>
</feature>
<dbReference type="AlphaFoldDB" id="N1MKF7"/>
<dbReference type="GO" id="GO:0016491">
    <property type="term" value="F:oxidoreductase activity"/>
    <property type="evidence" value="ECO:0007669"/>
    <property type="project" value="InterPro"/>
</dbReference>
<protein>
    <recommendedName>
        <fullName evidence="2">YHS domain-containing protein</fullName>
    </recommendedName>
</protein>
<keyword evidence="4" id="KW-1185">Reference proteome</keyword>
<evidence type="ECO:0000256" key="1">
    <source>
        <dbReference type="SAM" id="MobiDB-lite"/>
    </source>
</evidence>
<reference evidence="4" key="2">
    <citation type="submission" date="2013-04" db="EMBL/GenBank/DDBJ databases">
        <title>Bisphenol A degrading Sphingobium sp. strain BiD32.</title>
        <authorList>
            <person name="Nielsen J.L."/>
            <person name="Zhou N.A."/>
            <person name="Kjeldal H."/>
        </authorList>
    </citation>
    <scope>NUCLEOTIDE SEQUENCE [LARGE SCALE GENOMIC DNA]</scope>
    <source>
        <strain evidence="4">BiD32</strain>
    </source>
</reference>
<proteinExistence type="predicted"/>
<evidence type="ECO:0000313" key="4">
    <source>
        <dbReference type="Proteomes" id="UP000013201"/>
    </source>
</evidence>
<sequence length="70" mass="7655">MVKDPVCGKDVDDQKVDGGETLGVGGAPVTNPSFGTKRLHQGKWYYFCSMGCRQRFIGNPARYLESGEQA</sequence>
<reference evidence="3 4" key="1">
    <citation type="submission" date="2013-03" db="EMBL/GenBank/DDBJ databases">
        <authorList>
            <person name="Le V."/>
        </authorList>
    </citation>
    <scope>NUCLEOTIDE SEQUENCE [LARGE SCALE GENOMIC DNA]</scope>
    <source>
        <strain evidence="3 4">BiD32</strain>
    </source>
</reference>
<comment type="caution">
    <text evidence="3">The sequence shown here is derived from an EMBL/GenBank/DDBJ whole genome shotgun (WGS) entry which is preliminary data.</text>
</comment>
<dbReference type="Proteomes" id="UP000013201">
    <property type="component" value="Unassembled WGS sequence"/>
</dbReference>
<dbReference type="InterPro" id="IPR012348">
    <property type="entry name" value="RNR-like"/>
</dbReference>
<gene>
    <name evidence="3" type="ORF">EBBID32_20480</name>
</gene>
<dbReference type="RefSeq" id="WP_006955563.1">
    <property type="nucleotide sequence ID" value="NZ_CAVK010000094.1"/>
</dbReference>